<evidence type="ECO:0000256" key="3">
    <source>
        <dbReference type="ARBA" id="ARBA00022692"/>
    </source>
</evidence>
<sequence length="207" mass="23480">MSVLQATAATLRNGSTTAPTPASPRLDKELIDDAQRGTSMWSKFSRVLHVRRKGSSEEQQQQRNTISDQKARITLGVIMGTFLVCWTPFFLVNIWRSWDHVNKELSQAVTWLGYANSALNPVIYSIFNRDFRRAFKKIIVKLFSCFDTGKKNYGCVRNGVTDGMVDRKRSYTRSSDTPENNNLNRGEPVATRLVLLNNNESSVIVEE</sequence>
<dbReference type="PROSITE" id="PS50262">
    <property type="entry name" value="G_PROTEIN_RECEP_F1_2"/>
    <property type="match status" value="1"/>
</dbReference>
<keyword evidence="7" id="KW-0675">Receptor</keyword>
<organism evidence="12 13">
    <name type="scientific">Mesorhabditis spiculigera</name>
    <dbReference type="NCBI Taxonomy" id="96644"/>
    <lineage>
        <taxon>Eukaryota</taxon>
        <taxon>Metazoa</taxon>
        <taxon>Ecdysozoa</taxon>
        <taxon>Nematoda</taxon>
        <taxon>Chromadorea</taxon>
        <taxon>Rhabditida</taxon>
        <taxon>Rhabditina</taxon>
        <taxon>Rhabditomorpha</taxon>
        <taxon>Rhabditoidea</taxon>
        <taxon>Rhabditidae</taxon>
        <taxon>Mesorhabditinae</taxon>
        <taxon>Mesorhabditis</taxon>
    </lineage>
</organism>
<keyword evidence="13" id="KW-1185">Reference proteome</keyword>
<keyword evidence="2" id="KW-1003">Cell membrane</keyword>
<name>A0AA36G717_9BILA</name>
<feature type="region of interest" description="Disordered" evidence="9">
    <location>
        <begin position="1"/>
        <end position="27"/>
    </location>
</feature>
<dbReference type="GO" id="GO:0004930">
    <property type="term" value="F:G protein-coupled receptor activity"/>
    <property type="evidence" value="ECO:0007669"/>
    <property type="project" value="UniProtKB-KW"/>
</dbReference>
<proteinExistence type="predicted"/>
<dbReference type="PANTHER" id="PTHR24248">
    <property type="entry name" value="ADRENERGIC RECEPTOR-RELATED G-PROTEIN COUPLED RECEPTOR"/>
    <property type="match status" value="1"/>
</dbReference>
<dbReference type="SUPFAM" id="SSF81321">
    <property type="entry name" value="Family A G protein-coupled receptor-like"/>
    <property type="match status" value="1"/>
</dbReference>
<gene>
    <name evidence="12" type="ORF">MSPICULIGERA_LOCUS13375</name>
</gene>
<comment type="subcellular location">
    <subcellularLocation>
        <location evidence="1">Cell membrane</location>
        <topology evidence="1">Multi-pass membrane protein</topology>
    </subcellularLocation>
</comment>
<dbReference type="AlphaFoldDB" id="A0AA36G717"/>
<keyword evidence="5" id="KW-0297">G-protein coupled receptor</keyword>
<evidence type="ECO:0000313" key="13">
    <source>
        <dbReference type="Proteomes" id="UP001177023"/>
    </source>
</evidence>
<keyword evidence="4 10" id="KW-1133">Transmembrane helix</keyword>
<feature type="compositionally biased region" description="Polar residues" evidence="9">
    <location>
        <begin position="1"/>
        <end position="20"/>
    </location>
</feature>
<dbReference type="Pfam" id="PF00001">
    <property type="entry name" value="7tm_1"/>
    <property type="match status" value="1"/>
</dbReference>
<dbReference type="EMBL" id="CATQJA010002635">
    <property type="protein sequence ID" value="CAJ0575058.1"/>
    <property type="molecule type" value="Genomic_DNA"/>
</dbReference>
<accession>A0AA36G717</accession>
<evidence type="ECO:0000259" key="11">
    <source>
        <dbReference type="PROSITE" id="PS50262"/>
    </source>
</evidence>
<evidence type="ECO:0000256" key="9">
    <source>
        <dbReference type="SAM" id="MobiDB-lite"/>
    </source>
</evidence>
<evidence type="ECO:0000256" key="7">
    <source>
        <dbReference type="ARBA" id="ARBA00023170"/>
    </source>
</evidence>
<keyword evidence="3 10" id="KW-0812">Transmembrane</keyword>
<evidence type="ECO:0000256" key="10">
    <source>
        <dbReference type="SAM" id="Phobius"/>
    </source>
</evidence>
<evidence type="ECO:0000256" key="2">
    <source>
        <dbReference type="ARBA" id="ARBA00022475"/>
    </source>
</evidence>
<evidence type="ECO:0000256" key="8">
    <source>
        <dbReference type="ARBA" id="ARBA00023224"/>
    </source>
</evidence>
<dbReference type="GO" id="GO:0005886">
    <property type="term" value="C:plasma membrane"/>
    <property type="evidence" value="ECO:0007669"/>
    <property type="project" value="UniProtKB-SubCell"/>
</dbReference>
<feature type="non-terminal residue" evidence="12">
    <location>
        <position position="1"/>
    </location>
</feature>
<evidence type="ECO:0000313" key="12">
    <source>
        <dbReference type="EMBL" id="CAJ0575058.1"/>
    </source>
</evidence>
<protein>
    <recommendedName>
        <fullName evidence="11">G-protein coupled receptors family 1 profile domain-containing protein</fullName>
    </recommendedName>
</protein>
<evidence type="ECO:0000256" key="6">
    <source>
        <dbReference type="ARBA" id="ARBA00023136"/>
    </source>
</evidence>
<evidence type="ECO:0000256" key="4">
    <source>
        <dbReference type="ARBA" id="ARBA00022989"/>
    </source>
</evidence>
<evidence type="ECO:0000256" key="5">
    <source>
        <dbReference type="ARBA" id="ARBA00023040"/>
    </source>
</evidence>
<feature type="transmembrane region" description="Helical" evidence="10">
    <location>
        <begin position="108"/>
        <end position="127"/>
    </location>
</feature>
<evidence type="ECO:0000256" key="1">
    <source>
        <dbReference type="ARBA" id="ARBA00004651"/>
    </source>
</evidence>
<dbReference type="Proteomes" id="UP001177023">
    <property type="component" value="Unassembled WGS sequence"/>
</dbReference>
<dbReference type="InterPro" id="IPR000276">
    <property type="entry name" value="GPCR_Rhodpsn"/>
</dbReference>
<comment type="caution">
    <text evidence="12">The sequence shown here is derived from an EMBL/GenBank/DDBJ whole genome shotgun (WGS) entry which is preliminary data.</text>
</comment>
<feature type="transmembrane region" description="Helical" evidence="10">
    <location>
        <begin position="73"/>
        <end position="96"/>
    </location>
</feature>
<reference evidence="12" key="1">
    <citation type="submission" date="2023-06" db="EMBL/GenBank/DDBJ databases">
        <authorList>
            <person name="Delattre M."/>
        </authorList>
    </citation>
    <scope>NUCLEOTIDE SEQUENCE</scope>
    <source>
        <strain evidence="12">AF72</strain>
    </source>
</reference>
<keyword evidence="8" id="KW-0807">Transducer</keyword>
<dbReference type="InterPro" id="IPR017452">
    <property type="entry name" value="GPCR_Rhodpsn_7TM"/>
</dbReference>
<dbReference type="Gene3D" id="1.20.1070.10">
    <property type="entry name" value="Rhodopsin 7-helix transmembrane proteins"/>
    <property type="match status" value="1"/>
</dbReference>
<keyword evidence="6 10" id="KW-0472">Membrane</keyword>
<feature type="domain" description="G-protein coupled receptors family 1 profile" evidence="11">
    <location>
        <begin position="1"/>
        <end position="124"/>
    </location>
</feature>
<dbReference type="PRINTS" id="PR00237">
    <property type="entry name" value="GPCRRHODOPSN"/>
</dbReference>